<dbReference type="PROSITE" id="PS51123">
    <property type="entry name" value="OMPA_2"/>
    <property type="match status" value="1"/>
</dbReference>
<dbReference type="RefSeq" id="WP_136772699.1">
    <property type="nucleotide sequence ID" value="NZ_CP156074.1"/>
</dbReference>
<comment type="caution">
    <text evidence="5">The sequence shown here is derived from an EMBL/GenBank/DDBJ whole genome shotgun (WGS) entry which is preliminary data.</text>
</comment>
<feature type="domain" description="OmpA-like" evidence="4">
    <location>
        <begin position="99"/>
        <end position="224"/>
    </location>
</feature>
<protein>
    <submittedName>
        <fullName evidence="5">OmpA family protein</fullName>
    </submittedName>
</protein>
<keyword evidence="1" id="KW-0472">Membrane</keyword>
<dbReference type="SUPFAM" id="SSF103088">
    <property type="entry name" value="OmpA-like"/>
    <property type="match status" value="1"/>
</dbReference>
<dbReference type="InterPro" id="IPR006665">
    <property type="entry name" value="OmpA-like"/>
</dbReference>
<dbReference type="PANTHER" id="PTHR30329:SF21">
    <property type="entry name" value="LIPOPROTEIN YIAD-RELATED"/>
    <property type="match status" value="1"/>
</dbReference>
<dbReference type="CDD" id="cd07185">
    <property type="entry name" value="OmpA_C-like"/>
    <property type="match status" value="1"/>
</dbReference>
<dbReference type="InterPro" id="IPR050330">
    <property type="entry name" value="Bact_OuterMem_StrucFunc"/>
</dbReference>
<dbReference type="InterPro" id="IPR036737">
    <property type="entry name" value="OmpA-like_sf"/>
</dbReference>
<keyword evidence="3" id="KW-0732">Signal</keyword>
<proteinExistence type="predicted"/>
<dbReference type="GO" id="GO:0016020">
    <property type="term" value="C:membrane"/>
    <property type="evidence" value="ECO:0007669"/>
    <property type="project" value="UniProtKB-UniRule"/>
</dbReference>
<evidence type="ECO:0000256" key="3">
    <source>
        <dbReference type="SAM" id="SignalP"/>
    </source>
</evidence>
<dbReference type="Pfam" id="PF00691">
    <property type="entry name" value="OmpA"/>
    <property type="match status" value="1"/>
</dbReference>
<keyword evidence="6" id="KW-1185">Reference proteome</keyword>
<dbReference type="OrthoDB" id="9782229at2"/>
<dbReference type="EMBL" id="SUMF01000005">
    <property type="protein sequence ID" value="TJZ74845.1"/>
    <property type="molecule type" value="Genomic_DNA"/>
</dbReference>
<name>A0A4U0Q1P7_9NEIS</name>
<evidence type="ECO:0000313" key="5">
    <source>
        <dbReference type="EMBL" id="TJZ74845.1"/>
    </source>
</evidence>
<feature type="signal peptide" evidence="3">
    <location>
        <begin position="1"/>
        <end position="28"/>
    </location>
</feature>
<evidence type="ECO:0000313" key="6">
    <source>
        <dbReference type="Proteomes" id="UP000310016"/>
    </source>
</evidence>
<feature type="region of interest" description="Disordered" evidence="2">
    <location>
        <begin position="51"/>
        <end position="73"/>
    </location>
</feature>
<dbReference type="Proteomes" id="UP000310016">
    <property type="component" value="Unassembled WGS sequence"/>
</dbReference>
<feature type="region of interest" description="Disordered" evidence="2">
    <location>
        <begin position="87"/>
        <end position="111"/>
    </location>
</feature>
<sequence>MSIARAMSQPTRIATLIGLLFSTAPAWALEINPTPACGVDERPCIRGNTLQDASVVGRNGDNPPNSERDEPVPGMAASTVRRMLAQPAPASAPVLEREVREETRSDTSRSRFDSGMAELLDDDRAQLDALIADVRAQHNLRFLVIGHTDSQRLSPRARARYRDNQGLSEARALMVADYLQRQLDLPVERFSVEGRAEREPVASNATPEGMARNRRVEIRVWYDVQPVVPSQPAPAAAADACPAVGDSAAPFRVTIDGMPQQAGEPVNEADARRCTDVALASADLQVKYDDLAATPSLNGWTDRQRIPAGEMVRFHSYSNYVRYLDRAEIRVYPRQRGTQGQPLWTLPIPVGGDIEWTPPADAPAELLYVLRVYDTRGRYDETVAKPLLLAGLPMAPAADADDPAREALTGWGENARQLAGIPVNGGTISVSGTRLSPGQTVTVLGAPVPVDRNGRFAVRQIVPVGAQTVDLTVRDPDGTGIHYRRNLTIPDRDWFLVAMGDLTVGQQRVSGPSLLAVEDNRRNDDGATYVDGRGAFYLKGRLHDDYLITASLDTGEQPLEDMFSNFASKDPRYLLRRLDPDRYYPTYGDDSTLVDDAPTQGKFYVKVEQGDSSVMWGDFRTAWTGTELTQYSRGLYGANLQWYGDDQSPTGGRTSAVNAFAAQPGTMNSREAFQGTGGSLYYLRHFDITNGSERVWLEVRDRDSGMVLDRKQLIAGQDYDVNYLQGRLTLARPLASHTDAGSLVRAGSQAGNPAWLIVNYEYTPGLDALDGDTYGLRASQWLGEHIRLGVTGYRQGDPGAEQRLKGADLLLRHSDGTYLQGELAESNGSGSGTLTSIDGGFSFGTLRGDGRKAQAQRLEGALDLADVIDGGEGRLSAYYQHRDQGYSGPGLDTLDGQAVTEQGLSASVPLGSATTVEVKADQRNADTQDYRAAEVDVHQQLNAEWRVSAGARHDRRDVTTANASATLSAPGQRTDAIVRADYTPTDEGPDGETVPADWSVYGYGQGTLERDDGREANNRIGVGGSYQLTERLRADGEVSEGNGGAGGKLGLDYRIADRSNAYLQFVQDTERPDLGYRGRSNSLVTGGRYQASEQINVYAENRASRNSGQDSVTQAFGIDLAPNDRWTIGGQLEVGTVSDELAGDLERHAISGTVAYKKDREKFASTLEYRTERGDQAGKRETWLTQNSYGNQLTAAWRVMGKVNASYSQASQGAYFDGNYVETELAAAYRPVDNDRWNTLLRYQFLYSLPSPGQVTDHGGIADYAQRSHVVSVDTLYDLWPWLTVGGKYAMRLGELKETRVDGEWFSSSANLMVARADWHFVHQWDALLEWRRLAAREADDVRQGALVAVYRHLGNNVKAGVGYNFTDFSDDLTDLSYRSRGWFINVLAVY</sequence>
<dbReference type="PANTHER" id="PTHR30329">
    <property type="entry name" value="STATOR ELEMENT OF FLAGELLAR MOTOR COMPLEX"/>
    <property type="match status" value="1"/>
</dbReference>
<accession>A0A4U0Q1P7</accession>
<feature type="chain" id="PRO_5020194911" evidence="3">
    <location>
        <begin position="29"/>
        <end position="1391"/>
    </location>
</feature>
<evidence type="ECO:0000256" key="2">
    <source>
        <dbReference type="SAM" id="MobiDB-lite"/>
    </source>
</evidence>
<gene>
    <name evidence="5" type="ORF">FAZ21_07780</name>
</gene>
<evidence type="ECO:0000259" key="4">
    <source>
        <dbReference type="PROSITE" id="PS51123"/>
    </source>
</evidence>
<organism evidence="5 6">
    <name type="scientific">Chitiniphilus eburneus</name>
    <dbReference type="NCBI Taxonomy" id="2571148"/>
    <lineage>
        <taxon>Bacteria</taxon>
        <taxon>Pseudomonadati</taxon>
        <taxon>Pseudomonadota</taxon>
        <taxon>Betaproteobacteria</taxon>
        <taxon>Neisseriales</taxon>
        <taxon>Chitinibacteraceae</taxon>
        <taxon>Chitiniphilus</taxon>
    </lineage>
</organism>
<reference evidence="5 6" key="1">
    <citation type="submission" date="2019-04" db="EMBL/GenBank/DDBJ databases">
        <title>Chitiniphilus eburnea sp. nov., a novel chitinolytic bacterium isolated from aquaculture sludge.</title>
        <authorList>
            <person name="Sheng M."/>
        </authorList>
    </citation>
    <scope>NUCLEOTIDE SEQUENCE [LARGE SCALE GENOMIC DNA]</scope>
    <source>
        <strain evidence="5 6">HX-2-15</strain>
    </source>
</reference>
<feature type="compositionally biased region" description="Basic and acidic residues" evidence="2">
    <location>
        <begin position="95"/>
        <end position="111"/>
    </location>
</feature>
<evidence type="ECO:0000256" key="1">
    <source>
        <dbReference type="PROSITE-ProRule" id="PRU00473"/>
    </source>
</evidence>
<dbReference type="Gene3D" id="3.30.1330.60">
    <property type="entry name" value="OmpA-like domain"/>
    <property type="match status" value="1"/>
</dbReference>